<keyword evidence="1" id="KW-0732">Signal</keyword>
<dbReference type="eggNOG" id="COG2353">
    <property type="taxonomic scope" value="Bacteria"/>
</dbReference>
<evidence type="ECO:0000256" key="1">
    <source>
        <dbReference type="SAM" id="SignalP"/>
    </source>
</evidence>
<dbReference type="HOGENOM" id="CLU_071003_1_1_5"/>
<dbReference type="SMART" id="SM00867">
    <property type="entry name" value="YceI"/>
    <property type="match status" value="1"/>
</dbReference>
<dbReference type="Gene3D" id="2.40.128.110">
    <property type="entry name" value="Lipid/polyisoprenoid-binding, YceI-like"/>
    <property type="match status" value="1"/>
</dbReference>
<proteinExistence type="predicted"/>
<protein>
    <recommendedName>
        <fullName evidence="2">Lipid/polyisoprenoid-binding YceI-like domain-containing protein</fullName>
    </recommendedName>
</protein>
<reference evidence="4" key="1">
    <citation type="journal article" date="2009" name="J. Bacteriol.">
        <title>Complete genome sequence of Erythrobacter litoralis HTCC2594.</title>
        <authorList>
            <person name="Oh H.M."/>
            <person name="Giovannoni S.J."/>
            <person name="Ferriera S."/>
            <person name="Johnson J."/>
            <person name="Cho J.C."/>
        </authorList>
    </citation>
    <scope>NUCLEOTIDE SEQUENCE [LARGE SCALE GENOMIC DNA]</scope>
    <source>
        <strain evidence="4">HTCC2594</strain>
    </source>
</reference>
<dbReference type="Proteomes" id="UP000008808">
    <property type="component" value="Chromosome"/>
</dbReference>
<dbReference type="AlphaFoldDB" id="Q2NAU9"/>
<dbReference type="STRING" id="314225.ELI_05500"/>
<organism evidence="3 4">
    <name type="scientific">Erythrobacter litoralis (strain HTCC2594)</name>
    <dbReference type="NCBI Taxonomy" id="314225"/>
    <lineage>
        <taxon>Bacteria</taxon>
        <taxon>Pseudomonadati</taxon>
        <taxon>Pseudomonadota</taxon>
        <taxon>Alphaproteobacteria</taxon>
        <taxon>Sphingomonadales</taxon>
        <taxon>Erythrobacteraceae</taxon>
        <taxon>Erythrobacter/Porphyrobacter group</taxon>
        <taxon>Erythrobacter</taxon>
    </lineage>
</organism>
<dbReference type="PANTHER" id="PTHR34406:SF1">
    <property type="entry name" value="PROTEIN YCEI"/>
    <property type="match status" value="1"/>
</dbReference>
<dbReference type="InterPro" id="IPR036761">
    <property type="entry name" value="TTHA0802/YceI-like_sf"/>
</dbReference>
<feature type="domain" description="Lipid/polyisoprenoid-binding YceI-like" evidence="2">
    <location>
        <begin position="53"/>
        <end position="223"/>
    </location>
</feature>
<dbReference type="SUPFAM" id="SSF101874">
    <property type="entry name" value="YceI-like"/>
    <property type="match status" value="1"/>
</dbReference>
<dbReference type="InterPro" id="IPR007372">
    <property type="entry name" value="Lipid/polyisoprenoid-bd_YceI"/>
</dbReference>
<evidence type="ECO:0000313" key="4">
    <source>
        <dbReference type="Proteomes" id="UP000008808"/>
    </source>
</evidence>
<feature type="signal peptide" evidence="1">
    <location>
        <begin position="1"/>
        <end position="35"/>
    </location>
</feature>
<dbReference type="EMBL" id="CP000157">
    <property type="protein sequence ID" value="ABC63192.1"/>
    <property type="molecule type" value="Genomic_DNA"/>
</dbReference>
<dbReference type="PANTHER" id="PTHR34406">
    <property type="entry name" value="PROTEIN YCEI"/>
    <property type="match status" value="1"/>
</dbReference>
<feature type="chain" id="PRO_5004212983" description="Lipid/polyisoprenoid-binding YceI-like domain-containing protein" evidence="1">
    <location>
        <begin position="36"/>
        <end position="225"/>
    </location>
</feature>
<evidence type="ECO:0000313" key="3">
    <source>
        <dbReference type="EMBL" id="ABC63192.1"/>
    </source>
</evidence>
<name>Q2NAU9_ERYLH</name>
<sequence>MPGRDIFFSEVRMKKPLFALALAGSAALAVTSISAQEAGIPGAIDASRVQAGSYTIDPAHTQVGWRVSHFGFNDYLGLFGQITGTMQVDPAAIEDAKFDITIPISSVAVSSNGLKEHLLRPGKDGAAPDFFGPEPEPAKFVSTSVRQTTETAAVVSGMLTMNGNTGPVTMLVNFTGAGTNPFNKKETVGFEASAMIDRTQWGIDYGAPAIGREVELNISVAFEKD</sequence>
<keyword evidence="4" id="KW-1185">Reference proteome</keyword>
<dbReference type="Pfam" id="PF04264">
    <property type="entry name" value="YceI"/>
    <property type="match status" value="1"/>
</dbReference>
<gene>
    <name evidence="3" type="ordered locus">ELI_05500</name>
</gene>
<evidence type="ECO:0000259" key="2">
    <source>
        <dbReference type="SMART" id="SM00867"/>
    </source>
</evidence>
<dbReference type="KEGG" id="eli:ELI_05500"/>
<accession>Q2NAU9</accession>